<keyword evidence="2" id="KW-1185">Reference proteome</keyword>
<dbReference type="EMBL" id="BAABRL010000011">
    <property type="protein sequence ID" value="GAA5497026.1"/>
    <property type="molecule type" value="Genomic_DNA"/>
</dbReference>
<reference evidence="1 2" key="1">
    <citation type="submission" date="2024-02" db="EMBL/GenBank/DDBJ databases">
        <title>Rubritalea halochordaticola NBRC 107102.</title>
        <authorList>
            <person name="Ichikawa N."/>
            <person name="Katano-Makiyama Y."/>
            <person name="Hidaka K."/>
        </authorList>
    </citation>
    <scope>NUCLEOTIDE SEQUENCE [LARGE SCALE GENOMIC DNA]</scope>
    <source>
        <strain evidence="1 2">NBRC 107102</strain>
    </source>
</reference>
<accession>A0ABP9V2Z2</accession>
<name>A0ABP9V2Z2_9BACT</name>
<comment type="caution">
    <text evidence="1">The sequence shown here is derived from an EMBL/GenBank/DDBJ whole genome shotgun (WGS) entry which is preliminary data.</text>
</comment>
<organism evidence="1 2">
    <name type="scientific">Rubritalea halochordaticola</name>
    <dbReference type="NCBI Taxonomy" id="714537"/>
    <lineage>
        <taxon>Bacteria</taxon>
        <taxon>Pseudomonadati</taxon>
        <taxon>Verrucomicrobiota</taxon>
        <taxon>Verrucomicrobiia</taxon>
        <taxon>Verrucomicrobiales</taxon>
        <taxon>Rubritaleaceae</taxon>
        <taxon>Rubritalea</taxon>
    </lineage>
</organism>
<dbReference type="Proteomes" id="UP001424741">
    <property type="component" value="Unassembled WGS sequence"/>
</dbReference>
<sequence length="209" mass="23524">MDELTAKIGKALADKLDGFKFVKSQWHLIRKTEVGSQSIVIEVLPTSDPETAKLAAHGHVRIDEIEDAYTPHNPYLTPKDAKAHPTIVVNCDQLLSDKSLANGFRVDEQSINQFVDVYARALEGDVLPWLNKYSDEGNLFENLSSEDPKSWITSDRLIRYPVLLAMLAKKENWARFEQIGEEFLNYCDQPHAQVYKPLAASVIEGLKGV</sequence>
<evidence type="ECO:0000313" key="2">
    <source>
        <dbReference type="Proteomes" id="UP001424741"/>
    </source>
</evidence>
<proteinExistence type="predicted"/>
<evidence type="ECO:0000313" key="1">
    <source>
        <dbReference type="EMBL" id="GAA5497026.1"/>
    </source>
</evidence>
<gene>
    <name evidence="1" type="ORF">Rhal01_03214</name>
</gene>
<protein>
    <submittedName>
        <fullName evidence="1">Uncharacterized protein</fullName>
    </submittedName>
</protein>